<gene>
    <name evidence="2" type="ORF">PHAMO_170032</name>
</gene>
<reference evidence="2 3" key="1">
    <citation type="journal article" date="2012" name="J. Bacteriol.">
        <title>Draft Genome Sequence of the Purple Photosynthetic Bacterium Phaeospirillum molischianum DSM120, a Particularly Versatile Bacterium.</title>
        <authorList>
            <person name="Duquesne K."/>
            <person name="Prima V."/>
            <person name="Ji B."/>
            <person name="Rouy Z."/>
            <person name="Medigue C."/>
            <person name="Talla E."/>
            <person name="Sturgis J.N."/>
        </authorList>
    </citation>
    <scope>NUCLEOTIDE SEQUENCE [LARGE SCALE GENOMIC DNA]</scope>
    <source>
        <strain evidence="3">DSM120</strain>
    </source>
</reference>
<feature type="transmembrane region" description="Helical" evidence="1">
    <location>
        <begin position="218"/>
        <end position="241"/>
    </location>
</feature>
<evidence type="ECO:0000256" key="1">
    <source>
        <dbReference type="SAM" id="Phobius"/>
    </source>
</evidence>
<name>H8FNN5_MAGML</name>
<keyword evidence="3" id="KW-1185">Reference proteome</keyword>
<dbReference type="STRING" id="1150626.PHAMO_170032"/>
<feature type="transmembrane region" description="Helical" evidence="1">
    <location>
        <begin position="158"/>
        <end position="177"/>
    </location>
</feature>
<evidence type="ECO:0000313" key="3">
    <source>
        <dbReference type="Proteomes" id="UP000004169"/>
    </source>
</evidence>
<feature type="transmembrane region" description="Helical" evidence="1">
    <location>
        <begin position="40"/>
        <end position="58"/>
    </location>
</feature>
<dbReference type="eggNOG" id="COG3302">
    <property type="taxonomic scope" value="Bacteria"/>
</dbReference>
<feature type="transmembrane region" description="Helical" evidence="1">
    <location>
        <begin position="70"/>
        <end position="88"/>
    </location>
</feature>
<comment type="caution">
    <text evidence="2">The sequence shown here is derived from an EMBL/GenBank/DDBJ whole genome shotgun (WGS) entry which is preliminary data.</text>
</comment>
<evidence type="ECO:0000313" key="2">
    <source>
        <dbReference type="EMBL" id="CCG39973.1"/>
    </source>
</evidence>
<sequence>MPGPVQTDTIAAAGLVLSGSGAGLLTVLSLGGYAGLEVGAGGVIPGLMLVGGGLLALWLRPALSGADGAWRWVAAVAGGALFPLSGAVLGWPDLVRLLWLPSVVLLYAQGRQIESVRAVPAWSAPLHLPLLLTSAFAEGSGLLLLLAPLILSEATPDWTAGLLIALVAARLLVWMAYRRRLTGESAPVATASVLLAFSTPFALGGNVVPLVLTMVAGVVPALASSALAAAGLAVVIGGWALRLVILMRATYTH</sequence>
<proteinExistence type="predicted"/>
<keyword evidence="1" id="KW-1133">Transmembrane helix</keyword>
<dbReference type="AlphaFoldDB" id="H8FNN5"/>
<accession>H8FNN5</accession>
<feature type="transmembrane region" description="Helical" evidence="1">
    <location>
        <begin position="130"/>
        <end position="152"/>
    </location>
</feature>
<feature type="transmembrane region" description="Helical" evidence="1">
    <location>
        <begin position="189"/>
        <end position="212"/>
    </location>
</feature>
<organism evidence="2 3">
    <name type="scientific">Magnetospirillum molischianum DSM 120</name>
    <dbReference type="NCBI Taxonomy" id="1150626"/>
    <lineage>
        <taxon>Bacteria</taxon>
        <taxon>Pseudomonadati</taxon>
        <taxon>Pseudomonadota</taxon>
        <taxon>Alphaproteobacteria</taxon>
        <taxon>Rhodospirillales</taxon>
        <taxon>Rhodospirillaceae</taxon>
        <taxon>Magnetospirillum</taxon>
    </lineage>
</organism>
<keyword evidence="1" id="KW-0472">Membrane</keyword>
<feature type="transmembrane region" description="Helical" evidence="1">
    <location>
        <begin position="12"/>
        <end position="34"/>
    </location>
</feature>
<keyword evidence="1" id="KW-0812">Transmembrane</keyword>
<dbReference type="EMBL" id="CAHP01000009">
    <property type="protein sequence ID" value="CCG39973.1"/>
    <property type="molecule type" value="Genomic_DNA"/>
</dbReference>
<dbReference type="Proteomes" id="UP000004169">
    <property type="component" value="Unassembled WGS sequence"/>
</dbReference>
<protein>
    <submittedName>
        <fullName evidence="2">Phenylacetyl CoA</fullName>
    </submittedName>
</protein>